<dbReference type="GO" id="GO:0051604">
    <property type="term" value="P:protein maturation"/>
    <property type="evidence" value="ECO:0007669"/>
    <property type="project" value="InterPro"/>
</dbReference>
<dbReference type="KEGG" id="clw:CLAC_02700"/>
<dbReference type="PATRIC" id="fig|1408189.4.peg.538"/>
<dbReference type="Proteomes" id="UP000058446">
    <property type="component" value="Chromosome"/>
</dbReference>
<dbReference type="RefSeq" id="WP_053411576.1">
    <property type="nucleotide sequence ID" value="NZ_CP006841.1"/>
</dbReference>
<dbReference type="PANTHER" id="PTHR34535:SF3">
    <property type="entry name" value="HYDROGENASE MATURATION FACTOR HYPA"/>
    <property type="match status" value="1"/>
</dbReference>
<reference evidence="4 5" key="1">
    <citation type="submission" date="2013-10" db="EMBL/GenBank/DDBJ databases">
        <title>Complete genome sequence of Corynebacterium lactis DSM 45799(T), isolated from raw cow milk.</title>
        <authorList>
            <person name="Ruckert C."/>
            <person name="Albersmeier A."/>
            <person name="Lipski A."/>
            <person name="Kalinowski J."/>
        </authorList>
    </citation>
    <scope>NUCLEOTIDE SEQUENCE [LARGE SCALE GENOMIC DNA]</scope>
    <source>
        <strain evidence="4 5">RW2-5</strain>
    </source>
</reference>
<protein>
    <submittedName>
        <fullName evidence="4">Hydrogenase expression protein HupK</fullName>
    </submittedName>
</protein>
<accession>A0A0K2GYG3</accession>
<organism evidence="4 5">
    <name type="scientific">Corynebacterium lactis RW2-5</name>
    <dbReference type="NCBI Taxonomy" id="1408189"/>
    <lineage>
        <taxon>Bacteria</taxon>
        <taxon>Bacillati</taxon>
        <taxon>Actinomycetota</taxon>
        <taxon>Actinomycetes</taxon>
        <taxon>Mycobacteriales</taxon>
        <taxon>Corynebacteriaceae</taxon>
        <taxon>Corynebacterium</taxon>
    </lineage>
</organism>
<dbReference type="OrthoDB" id="288014at2"/>
<evidence type="ECO:0000256" key="2">
    <source>
        <dbReference type="ARBA" id="ARBA00022723"/>
    </source>
</evidence>
<dbReference type="GO" id="GO:0008270">
    <property type="term" value="F:zinc ion binding"/>
    <property type="evidence" value="ECO:0007669"/>
    <property type="project" value="TreeGrafter"/>
</dbReference>
<evidence type="ECO:0000313" key="5">
    <source>
        <dbReference type="Proteomes" id="UP000058446"/>
    </source>
</evidence>
<dbReference type="AlphaFoldDB" id="A0A0K2GYG3"/>
<dbReference type="Pfam" id="PF01155">
    <property type="entry name" value="HypA"/>
    <property type="match status" value="1"/>
</dbReference>
<evidence type="ECO:0000256" key="1">
    <source>
        <dbReference type="ARBA" id="ARBA00022596"/>
    </source>
</evidence>
<sequence>MLPTLRKGAADAANLGFVHEVALSMQLAKVVTRAAEGRTVRCVHLRIGALRQVVPETLSYAWNFVSRDASLGEAKLDIDWVPAVIECPLGHRSEVGPLDGLVCPECSQPGHVISGEEFTIVDIDVDINA</sequence>
<keyword evidence="3" id="KW-0862">Zinc</keyword>
<proteinExistence type="predicted"/>
<dbReference type="InterPro" id="IPR000688">
    <property type="entry name" value="HypA/HybF"/>
</dbReference>
<keyword evidence="2" id="KW-0479">Metal-binding</keyword>
<gene>
    <name evidence="4" type="ORF">CLAC_02700</name>
</gene>
<dbReference type="Gene3D" id="3.30.2320.80">
    <property type="match status" value="1"/>
</dbReference>
<evidence type="ECO:0000313" key="4">
    <source>
        <dbReference type="EMBL" id="ALA66820.1"/>
    </source>
</evidence>
<keyword evidence="5" id="KW-1185">Reference proteome</keyword>
<dbReference type="EMBL" id="CP006841">
    <property type="protein sequence ID" value="ALA66820.1"/>
    <property type="molecule type" value="Genomic_DNA"/>
</dbReference>
<dbReference type="PANTHER" id="PTHR34535">
    <property type="entry name" value="HYDROGENASE MATURATION FACTOR HYPA"/>
    <property type="match status" value="1"/>
</dbReference>
<keyword evidence="1" id="KW-0533">Nickel</keyword>
<dbReference type="GO" id="GO:0016151">
    <property type="term" value="F:nickel cation binding"/>
    <property type="evidence" value="ECO:0007669"/>
    <property type="project" value="InterPro"/>
</dbReference>
<name>A0A0K2GYG3_9CORY</name>
<dbReference type="STRING" id="1408189.CLAC_02700"/>
<evidence type="ECO:0000256" key="3">
    <source>
        <dbReference type="ARBA" id="ARBA00022833"/>
    </source>
</evidence>